<protein>
    <submittedName>
        <fullName evidence="1">Uncharacterized protein</fullName>
    </submittedName>
</protein>
<dbReference type="AlphaFoldDB" id="A0A840SPS8"/>
<dbReference type="RefSeq" id="WP_184149612.1">
    <property type="nucleotide sequence ID" value="NZ_JACHFM010000002.1"/>
</dbReference>
<dbReference type="EMBL" id="JACHFM010000002">
    <property type="protein sequence ID" value="MBB5222575.1"/>
    <property type="molecule type" value="Genomic_DNA"/>
</dbReference>
<dbReference type="Proteomes" id="UP000549457">
    <property type="component" value="Unassembled WGS sequence"/>
</dbReference>
<organism evidence="1 2">
    <name type="scientific">Amaricoccus macauensis</name>
    <dbReference type="NCBI Taxonomy" id="57001"/>
    <lineage>
        <taxon>Bacteria</taxon>
        <taxon>Pseudomonadati</taxon>
        <taxon>Pseudomonadota</taxon>
        <taxon>Alphaproteobacteria</taxon>
        <taxon>Rhodobacterales</taxon>
        <taxon>Paracoccaceae</taxon>
        <taxon>Amaricoccus</taxon>
    </lineage>
</organism>
<comment type="caution">
    <text evidence="1">The sequence shown here is derived from an EMBL/GenBank/DDBJ whole genome shotgun (WGS) entry which is preliminary data.</text>
</comment>
<evidence type="ECO:0000313" key="2">
    <source>
        <dbReference type="Proteomes" id="UP000549457"/>
    </source>
</evidence>
<evidence type="ECO:0000313" key="1">
    <source>
        <dbReference type="EMBL" id="MBB5222575.1"/>
    </source>
</evidence>
<gene>
    <name evidence="1" type="ORF">HNP73_002511</name>
</gene>
<keyword evidence="2" id="KW-1185">Reference proteome</keyword>
<accession>A0A840SPS8</accession>
<sequence>MEREIDVSARHLLKWLKAGPPGVEVRATREFVWDGAPVAAEELDTEDELAVATTVGLLEVRPAQGHAWMLRLRVENPLACHLPEDGSVSDEPEEIDLDDFEACFLDEDGDASVTVEADNRADARAFDKVLSAILASGS</sequence>
<name>A0A840SPS8_9RHOB</name>
<reference evidence="1 2" key="1">
    <citation type="submission" date="2020-08" db="EMBL/GenBank/DDBJ databases">
        <title>Genomic Encyclopedia of Type Strains, Phase IV (KMG-IV): sequencing the most valuable type-strain genomes for metagenomic binning, comparative biology and taxonomic classification.</title>
        <authorList>
            <person name="Goeker M."/>
        </authorList>
    </citation>
    <scope>NUCLEOTIDE SEQUENCE [LARGE SCALE GENOMIC DNA]</scope>
    <source>
        <strain evidence="1 2">DSM 101730</strain>
    </source>
</reference>
<proteinExistence type="predicted"/>